<evidence type="ECO:0000256" key="1">
    <source>
        <dbReference type="ARBA" id="ARBA00004651"/>
    </source>
</evidence>
<organism evidence="12 13">
    <name type="scientific">Amphritea opalescens</name>
    <dbReference type="NCBI Taxonomy" id="2490544"/>
    <lineage>
        <taxon>Bacteria</taxon>
        <taxon>Pseudomonadati</taxon>
        <taxon>Pseudomonadota</taxon>
        <taxon>Gammaproteobacteria</taxon>
        <taxon>Oceanospirillales</taxon>
        <taxon>Oceanospirillaceae</taxon>
        <taxon>Amphritea</taxon>
    </lineage>
</organism>
<dbReference type="Gene3D" id="3.40.50.300">
    <property type="entry name" value="P-loop containing nucleotide triphosphate hydrolases"/>
    <property type="match status" value="1"/>
</dbReference>
<dbReference type="Pfam" id="PF00664">
    <property type="entry name" value="ABC_membrane"/>
    <property type="match status" value="1"/>
</dbReference>
<keyword evidence="3" id="KW-1003">Cell membrane</keyword>
<dbReference type="InterPro" id="IPR017871">
    <property type="entry name" value="ABC_transporter-like_CS"/>
</dbReference>
<evidence type="ECO:0000256" key="5">
    <source>
        <dbReference type="ARBA" id="ARBA00022741"/>
    </source>
</evidence>
<dbReference type="GO" id="GO:0005886">
    <property type="term" value="C:plasma membrane"/>
    <property type="evidence" value="ECO:0007669"/>
    <property type="project" value="UniProtKB-SubCell"/>
</dbReference>
<dbReference type="FunFam" id="1.20.1560.10:FF:000011">
    <property type="entry name" value="Multidrug ABC transporter ATP-binding protein"/>
    <property type="match status" value="1"/>
</dbReference>
<comment type="caution">
    <text evidence="12">The sequence shown here is derived from an EMBL/GenBank/DDBJ whole genome shotgun (WGS) entry which is preliminary data.</text>
</comment>
<dbReference type="InterPro" id="IPR003593">
    <property type="entry name" value="AAA+_ATPase"/>
</dbReference>
<reference evidence="12 13" key="1">
    <citation type="submission" date="2018-11" db="EMBL/GenBank/DDBJ databases">
        <title>The draft genome sequence of Amphritea opalescens ANRC-JH13T.</title>
        <authorList>
            <person name="Fang Z."/>
            <person name="Zhang Y."/>
            <person name="Han X."/>
        </authorList>
    </citation>
    <scope>NUCLEOTIDE SEQUENCE [LARGE SCALE GENOMIC DNA]</scope>
    <source>
        <strain evidence="12 13">ANRC-JH13</strain>
    </source>
</reference>
<keyword evidence="8 9" id="KW-0472">Membrane</keyword>
<gene>
    <name evidence="12" type="ORF">EH243_00650</name>
</gene>
<evidence type="ECO:0000256" key="2">
    <source>
        <dbReference type="ARBA" id="ARBA00022448"/>
    </source>
</evidence>
<keyword evidence="13" id="KW-1185">Reference proteome</keyword>
<evidence type="ECO:0000259" key="11">
    <source>
        <dbReference type="PROSITE" id="PS50929"/>
    </source>
</evidence>
<keyword evidence="5" id="KW-0547">Nucleotide-binding</keyword>
<evidence type="ECO:0000259" key="10">
    <source>
        <dbReference type="PROSITE" id="PS50893"/>
    </source>
</evidence>
<dbReference type="GO" id="GO:0016887">
    <property type="term" value="F:ATP hydrolysis activity"/>
    <property type="evidence" value="ECO:0007669"/>
    <property type="project" value="InterPro"/>
</dbReference>
<evidence type="ECO:0000313" key="12">
    <source>
        <dbReference type="EMBL" id="RTE67489.1"/>
    </source>
</evidence>
<keyword evidence="4 9" id="KW-0812">Transmembrane</keyword>
<evidence type="ECO:0000256" key="3">
    <source>
        <dbReference type="ARBA" id="ARBA00022475"/>
    </source>
</evidence>
<sequence>MRPIIRGTAAAKPRNSRYAVRRIWQVFQGKRWALLAASSFALGSVFASTIGPWQLGKATDLLVQAVASGQFDPSLFLGQLAWVACIYLIASGLNLAQAWLITDLVQGVGRQLREAAQHKLSRVLLSWYDTQPRGEVLSRFTNDIDNMVQSLQQVASQAMLSLLTIVGVLTMMLILSPLLAAVSVLAILISAGLAKLIAGKARPHFANQWRETGHLNATVEESFSGQTLIRVFGARERVEARFDTQNRALVKASLTAQIFSAMIQPVTMFVSNLAYISVVSFGAFRVLSGPLSLGELQAFMQYIRQVGQPVSQLGNMAAQVQSALASAERVFELLDAPEMSLDSDVSGQLPTPLQGHVVFDHVSFRYQPDQPLFEDVSLEAKPGQTLAIVGPTGAGKTTLVNLLMRFYEIDKGVIRLDGVDVQDLSRTELRNAMGMVLQDTWLFTGTVHDNIAYGCAHARRDEVVMAAKRCQFDDFVRTLPKGYDTVLDNAGESLSQGQRQLLTIARAFMLDAPVLILDEATSSVDTRTEVLIQKALNELRVGRTSFVIAHRLSTIHDADLIIYMEAGSVREVGTHAQLMAQKGGYWQLNGHKAKEYEVEEAETV</sequence>
<dbReference type="Gene3D" id="1.20.1560.10">
    <property type="entry name" value="ABC transporter type 1, transmembrane domain"/>
    <property type="match status" value="1"/>
</dbReference>
<dbReference type="InterPro" id="IPR027417">
    <property type="entry name" value="P-loop_NTPase"/>
</dbReference>
<dbReference type="GO" id="GO:0005524">
    <property type="term" value="F:ATP binding"/>
    <property type="evidence" value="ECO:0007669"/>
    <property type="project" value="UniProtKB-KW"/>
</dbReference>
<dbReference type="Proteomes" id="UP000283087">
    <property type="component" value="Unassembled WGS sequence"/>
</dbReference>
<keyword evidence="2" id="KW-0813">Transport</keyword>
<dbReference type="InterPro" id="IPR003439">
    <property type="entry name" value="ABC_transporter-like_ATP-bd"/>
</dbReference>
<dbReference type="PANTHER" id="PTHR43394:SF1">
    <property type="entry name" value="ATP-BINDING CASSETTE SUB-FAMILY B MEMBER 10, MITOCHONDRIAL"/>
    <property type="match status" value="1"/>
</dbReference>
<evidence type="ECO:0000313" key="13">
    <source>
        <dbReference type="Proteomes" id="UP000283087"/>
    </source>
</evidence>
<dbReference type="EMBL" id="RQXW01000001">
    <property type="protein sequence ID" value="RTE67489.1"/>
    <property type="molecule type" value="Genomic_DNA"/>
</dbReference>
<evidence type="ECO:0000256" key="7">
    <source>
        <dbReference type="ARBA" id="ARBA00022989"/>
    </source>
</evidence>
<dbReference type="SMART" id="SM00382">
    <property type="entry name" value="AAA"/>
    <property type="match status" value="1"/>
</dbReference>
<comment type="subcellular location">
    <subcellularLocation>
        <location evidence="1">Cell membrane</location>
        <topology evidence="1">Multi-pass membrane protein</topology>
    </subcellularLocation>
</comment>
<evidence type="ECO:0000256" key="4">
    <source>
        <dbReference type="ARBA" id="ARBA00022692"/>
    </source>
</evidence>
<proteinExistence type="predicted"/>
<evidence type="ECO:0000256" key="9">
    <source>
        <dbReference type="SAM" id="Phobius"/>
    </source>
</evidence>
<protein>
    <submittedName>
        <fullName evidence="12">ABC transporter ATP-binding protein</fullName>
    </submittedName>
</protein>
<dbReference type="AlphaFoldDB" id="A0A430KVI1"/>
<feature type="domain" description="ABC transporter" evidence="10">
    <location>
        <begin position="357"/>
        <end position="591"/>
    </location>
</feature>
<evidence type="ECO:0000256" key="8">
    <source>
        <dbReference type="ARBA" id="ARBA00023136"/>
    </source>
</evidence>
<dbReference type="OrthoDB" id="9806127at2"/>
<feature type="domain" description="ABC transmembrane type-1" evidence="11">
    <location>
        <begin position="35"/>
        <end position="322"/>
    </location>
</feature>
<accession>A0A430KVI1</accession>
<feature type="transmembrane region" description="Helical" evidence="9">
    <location>
        <begin position="80"/>
        <end position="101"/>
    </location>
</feature>
<keyword evidence="6 12" id="KW-0067">ATP-binding</keyword>
<dbReference type="PROSITE" id="PS50929">
    <property type="entry name" value="ABC_TM1F"/>
    <property type="match status" value="1"/>
</dbReference>
<dbReference type="InterPro" id="IPR039421">
    <property type="entry name" value="Type_1_exporter"/>
</dbReference>
<dbReference type="CDD" id="cd03254">
    <property type="entry name" value="ABCC_Glucan_exporter_like"/>
    <property type="match status" value="1"/>
</dbReference>
<dbReference type="SUPFAM" id="SSF52540">
    <property type="entry name" value="P-loop containing nucleoside triphosphate hydrolases"/>
    <property type="match status" value="1"/>
</dbReference>
<keyword evidence="7 9" id="KW-1133">Transmembrane helix</keyword>
<name>A0A430KVI1_9GAMM</name>
<dbReference type="InterPro" id="IPR011527">
    <property type="entry name" value="ABC1_TM_dom"/>
</dbReference>
<dbReference type="Pfam" id="PF00005">
    <property type="entry name" value="ABC_tran"/>
    <property type="match status" value="1"/>
</dbReference>
<dbReference type="PROSITE" id="PS00211">
    <property type="entry name" value="ABC_TRANSPORTER_1"/>
    <property type="match status" value="1"/>
</dbReference>
<evidence type="ECO:0000256" key="6">
    <source>
        <dbReference type="ARBA" id="ARBA00022840"/>
    </source>
</evidence>
<dbReference type="PANTHER" id="PTHR43394">
    <property type="entry name" value="ATP-DEPENDENT PERMEASE MDL1, MITOCHONDRIAL"/>
    <property type="match status" value="1"/>
</dbReference>
<dbReference type="SUPFAM" id="SSF90123">
    <property type="entry name" value="ABC transporter transmembrane region"/>
    <property type="match status" value="1"/>
</dbReference>
<dbReference type="RefSeq" id="WP_126156700.1">
    <property type="nucleotide sequence ID" value="NZ_RQXW01000001.1"/>
</dbReference>
<dbReference type="InterPro" id="IPR036640">
    <property type="entry name" value="ABC1_TM_sf"/>
</dbReference>
<dbReference type="PROSITE" id="PS50893">
    <property type="entry name" value="ABC_TRANSPORTER_2"/>
    <property type="match status" value="1"/>
</dbReference>
<dbReference type="FunFam" id="3.40.50.300:FF:000287">
    <property type="entry name" value="Multidrug ABC transporter ATP-binding protein"/>
    <property type="match status" value="1"/>
</dbReference>
<dbReference type="GO" id="GO:0015421">
    <property type="term" value="F:ABC-type oligopeptide transporter activity"/>
    <property type="evidence" value="ECO:0007669"/>
    <property type="project" value="TreeGrafter"/>
</dbReference>
<dbReference type="CDD" id="cd18547">
    <property type="entry name" value="ABC_6TM_Tm288_like"/>
    <property type="match status" value="1"/>
</dbReference>